<evidence type="ECO:0000259" key="5">
    <source>
        <dbReference type="Pfam" id="PF01154"/>
    </source>
</evidence>
<dbReference type="NCBIfam" id="TIGR01835">
    <property type="entry name" value="HMG-CoA-S_prok"/>
    <property type="match status" value="1"/>
</dbReference>
<evidence type="ECO:0000313" key="10">
    <source>
        <dbReference type="Proteomes" id="UP001242513"/>
    </source>
</evidence>
<accession>A0AAX3UE24</accession>
<feature type="active site" description="Acyl-thioester intermediate" evidence="3">
    <location>
        <position position="111"/>
    </location>
</feature>
<evidence type="ECO:0000256" key="2">
    <source>
        <dbReference type="ARBA" id="ARBA00022679"/>
    </source>
</evidence>
<dbReference type="SUPFAM" id="SSF53901">
    <property type="entry name" value="Thiolase-like"/>
    <property type="match status" value="2"/>
</dbReference>
<sequence length="388" mass="43043">MQVGIDKIGFFTPNKYVDMVDLAHARNQDPNKFLIGIGQSEMSVADQTQDAVSMGINATLRYLDRIDKDKVGLLVLGTESGIDQSKSASLFVKTALKLKPEVRTFEVKEACFGLTVALMVARDFVRVHPEQTAIVIGSDIARYGVKTRGEVTQGAGSISMLVKATPSILALNNGHSAYSEDINDFWRPNDSRVALVDGKYSTQIYLDFFKKTFADYKKQKDLATKDFAAIIYHLPFTKMGLKANRIAVADQDETNTKKLQSSFESSKLLSNRVGNIYTASLYLSLLSLLENGNLSAGSLVGLFSYGSGAMAEFYSGKLVAGYEQELDRAADEKMLNRRQKLSIPEYEHIFNEALTDPADGQELTSDDEVGTWYFAGLRDHIRQYKKII</sequence>
<dbReference type="Proteomes" id="UP000181860">
    <property type="component" value="Unassembled WGS sequence"/>
</dbReference>
<dbReference type="EMBL" id="FMXC01000004">
    <property type="protein sequence ID" value="SDA44994.1"/>
    <property type="molecule type" value="Genomic_DNA"/>
</dbReference>
<dbReference type="PANTHER" id="PTHR43323">
    <property type="entry name" value="3-HYDROXY-3-METHYLGLUTARYL COENZYME A SYNTHASE"/>
    <property type="match status" value="1"/>
</dbReference>
<gene>
    <name evidence="8" type="ORF">QEJ78_00355</name>
    <name evidence="7" type="ORF">SAMN02983011_00634</name>
</gene>
<organism evidence="8 10">
    <name type="scientific">Lactobacillus kefiranofaciens</name>
    <dbReference type="NCBI Taxonomy" id="267818"/>
    <lineage>
        <taxon>Bacteria</taxon>
        <taxon>Bacillati</taxon>
        <taxon>Bacillota</taxon>
        <taxon>Bacilli</taxon>
        <taxon>Lactobacillales</taxon>
        <taxon>Lactobacillaceae</taxon>
        <taxon>Lactobacillus</taxon>
    </lineage>
</organism>
<dbReference type="PANTHER" id="PTHR43323:SF2">
    <property type="entry name" value="HYDROXYMETHYLGLUTARYL-COA SYNTHASE"/>
    <property type="match status" value="1"/>
</dbReference>
<reference evidence="8" key="2">
    <citation type="journal article" date="2022" name="Food Funct.">
        <title>Lactobacillus kefiranofaciens ZW18 from Kefir enhances the anti-tumor effect of anti-programmed cell death 1 (PD-1) immunotherapy by modulating the gut microbiota.</title>
        <authorList>
            <person name="Zhao J."/>
            <person name="Wang Y."/>
            <person name="Wang J."/>
            <person name="Lv M."/>
            <person name="Zhou C."/>
            <person name="Jia L."/>
            <person name="Geng W."/>
        </authorList>
    </citation>
    <scope>NUCLEOTIDE SEQUENCE</scope>
    <source>
        <strain evidence="8">ZW18</strain>
    </source>
</reference>
<dbReference type="AlphaFoldDB" id="A0AAX3UE24"/>
<dbReference type="EMBL" id="CP123735">
    <property type="protein sequence ID" value="WGO85985.1"/>
    <property type="molecule type" value="Genomic_DNA"/>
</dbReference>
<dbReference type="CDD" id="cd00827">
    <property type="entry name" value="init_cond_enzymes"/>
    <property type="match status" value="1"/>
</dbReference>
<feature type="active site" description="Proton donor/acceptor" evidence="3">
    <location>
        <position position="79"/>
    </location>
</feature>
<keyword evidence="8" id="KW-0012">Acyltransferase</keyword>
<feature type="domain" description="Hydroxymethylglutaryl-coenzyme A synthase C-terminal" evidence="6">
    <location>
        <begin position="263"/>
        <end position="351"/>
    </location>
</feature>
<feature type="binding site" evidence="4">
    <location>
        <position position="242"/>
    </location>
    <ligand>
        <name>(3S)-3-hydroxy-3-methylglutaryl-CoA</name>
        <dbReference type="ChEBI" id="CHEBI:43074"/>
    </ligand>
</feature>
<name>A0AAX3UE24_9LACO</name>
<dbReference type="InterPro" id="IPR013528">
    <property type="entry name" value="HMG_CoA_synth_N"/>
</dbReference>
<keyword evidence="9" id="KW-1185">Reference proteome</keyword>
<dbReference type="Pfam" id="PF08540">
    <property type="entry name" value="HMG_CoA_synt_C"/>
    <property type="match status" value="2"/>
</dbReference>
<evidence type="ECO:0000256" key="4">
    <source>
        <dbReference type="PIRSR" id="PIRSR611554-2"/>
    </source>
</evidence>
<dbReference type="RefSeq" id="WP_013854500.1">
    <property type="nucleotide sequence ID" value="NZ_CP123735.1"/>
</dbReference>
<comment type="similarity">
    <text evidence="1">Belongs to the thiolase-like superfamily. HMG-CoA synthase family.</text>
</comment>
<protein>
    <submittedName>
        <fullName evidence="8">Hydroxymethylglutaryl-CoA synthase</fullName>
        <ecNumber evidence="8">2.3.3.10</ecNumber>
    </submittedName>
</protein>
<feature type="binding site" evidence="4">
    <location>
        <position position="275"/>
    </location>
    <ligand>
        <name>(3S)-3-hydroxy-3-methylglutaryl-CoA</name>
        <dbReference type="ChEBI" id="CHEBI:43074"/>
    </ligand>
</feature>
<dbReference type="GO" id="GO:0006084">
    <property type="term" value="P:acetyl-CoA metabolic process"/>
    <property type="evidence" value="ECO:0007669"/>
    <property type="project" value="InterPro"/>
</dbReference>
<dbReference type="InterPro" id="IPR016039">
    <property type="entry name" value="Thiolase-like"/>
</dbReference>
<reference evidence="7 9" key="1">
    <citation type="submission" date="2016-10" db="EMBL/GenBank/DDBJ databases">
        <authorList>
            <person name="Varghese N."/>
            <person name="Submissions S."/>
        </authorList>
    </citation>
    <scope>NUCLEOTIDE SEQUENCE [LARGE SCALE GENOMIC DNA]</scope>
    <source>
        <strain evidence="7 9">ATCC 43761</strain>
    </source>
</reference>
<dbReference type="Proteomes" id="UP001242513">
    <property type="component" value="Chromosome"/>
</dbReference>
<feature type="binding site" evidence="4">
    <location>
        <position position="143"/>
    </location>
    <ligand>
        <name>(3S)-3-hydroxy-3-methylglutaryl-CoA</name>
        <dbReference type="ChEBI" id="CHEBI:43074"/>
    </ligand>
</feature>
<evidence type="ECO:0000313" key="9">
    <source>
        <dbReference type="Proteomes" id="UP000181860"/>
    </source>
</evidence>
<dbReference type="GO" id="GO:0004421">
    <property type="term" value="F:hydroxymethylglutaryl-CoA synthase activity"/>
    <property type="evidence" value="ECO:0007669"/>
    <property type="project" value="UniProtKB-EC"/>
</dbReference>
<feature type="domain" description="Hydroxymethylglutaryl-coenzyme A synthase C-terminal" evidence="6">
    <location>
        <begin position="176"/>
        <end position="254"/>
    </location>
</feature>
<evidence type="ECO:0000256" key="3">
    <source>
        <dbReference type="PIRSR" id="PIRSR611554-1"/>
    </source>
</evidence>
<evidence type="ECO:0000259" key="6">
    <source>
        <dbReference type="Pfam" id="PF08540"/>
    </source>
</evidence>
<keyword evidence="2 8" id="KW-0808">Transferase</keyword>
<feature type="domain" description="Hydroxymethylglutaryl-coenzyme A synthase N-terminal" evidence="5">
    <location>
        <begin position="2"/>
        <end position="163"/>
    </location>
</feature>
<dbReference type="Pfam" id="PF01154">
    <property type="entry name" value="HMG_CoA_synt_N"/>
    <property type="match status" value="1"/>
</dbReference>
<evidence type="ECO:0000256" key="1">
    <source>
        <dbReference type="ARBA" id="ARBA00007061"/>
    </source>
</evidence>
<dbReference type="InterPro" id="IPR013746">
    <property type="entry name" value="HMG_CoA_synt_C_dom"/>
</dbReference>
<evidence type="ECO:0000313" key="7">
    <source>
        <dbReference type="EMBL" id="SDA44994.1"/>
    </source>
</evidence>
<feature type="active site" description="Proton donor/acceptor" evidence="3">
    <location>
        <position position="233"/>
    </location>
</feature>
<dbReference type="Gene3D" id="3.40.47.10">
    <property type="match status" value="2"/>
</dbReference>
<dbReference type="InterPro" id="IPR011554">
    <property type="entry name" value="HMG_CoA_synthase_prok"/>
</dbReference>
<dbReference type="EC" id="2.3.3.10" evidence="8"/>
<reference evidence="8" key="3">
    <citation type="submission" date="2023-04" db="EMBL/GenBank/DDBJ databases">
        <authorList>
            <person name="Wang Y."/>
        </authorList>
    </citation>
    <scope>NUCLEOTIDE SEQUENCE</scope>
    <source>
        <strain evidence="8">ZW18</strain>
    </source>
</reference>
<evidence type="ECO:0000313" key="8">
    <source>
        <dbReference type="EMBL" id="WGO85985.1"/>
    </source>
</evidence>
<proteinExistence type="inferred from homology"/>
<feature type="binding site" evidence="4">
    <location>
        <position position="29"/>
    </location>
    <ligand>
        <name>(3S)-3-hydroxy-3-methylglutaryl-CoA</name>
        <dbReference type="ChEBI" id="CHEBI:43074"/>
    </ligand>
</feature>